<feature type="region of interest" description="Disordered" evidence="7">
    <location>
        <begin position="789"/>
        <end position="829"/>
    </location>
</feature>
<evidence type="ECO:0000313" key="12">
    <source>
        <dbReference type="Proteomes" id="UP001445335"/>
    </source>
</evidence>
<dbReference type="InterPro" id="IPR014001">
    <property type="entry name" value="Helicase_ATP-bd"/>
</dbReference>
<evidence type="ECO:0000259" key="8">
    <source>
        <dbReference type="PROSITE" id="PS51192"/>
    </source>
</evidence>
<keyword evidence="2" id="KW-0547">Nucleotide-binding</keyword>
<dbReference type="GO" id="GO:0005524">
    <property type="term" value="F:ATP binding"/>
    <property type="evidence" value="ECO:0007669"/>
    <property type="project" value="UniProtKB-KW"/>
</dbReference>
<dbReference type="GO" id="GO:0016787">
    <property type="term" value="F:hydrolase activity"/>
    <property type="evidence" value="ECO:0007669"/>
    <property type="project" value="UniProtKB-KW"/>
</dbReference>
<dbReference type="SUPFAM" id="SSF52540">
    <property type="entry name" value="P-loop containing nucleoside triphosphate hydrolases"/>
    <property type="match status" value="2"/>
</dbReference>
<dbReference type="GO" id="GO:0003724">
    <property type="term" value="F:RNA helicase activity"/>
    <property type="evidence" value="ECO:0007669"/>
    <property type="project" value="UniProtKB-EC"/>
</dbReference>
<feature type="compositionally biased region" description="Low complexity" evidence="7">
    <location>
        <begin position="789"/>
        <end position="802"/>
    </location>
</feature>
<dbReference type="InterPro" id="IPR027417">
    <property type="entry name" value="P-loop_NTPase"/>
</dbReference>
<keyword evidence="5" id="KW-0067">ATP-binding</keyword>
<dbReference type="Pfam" id="PF00270">
    <property type="entry name" value="DEAD"/>
    <property type="match status" value="1"/>
</dbReference>
<dbReference type="Proteomes" id="UP001445335">
    <property type="component" value="Unassembled WGS sequence"/>
</dbReference>
<accession>A0AAW1SIG6</accession>
<keyword evidence="3" id="KW-0378">Hydrolase</keyword>
<evidence type="ECO:0000259" key="9">
    <source>
        <dbReference type="PROSITE" id="PS51194"/>
    </source>
</evidence>
<organism evidence="11 12">
    <name type="scientific">Elliptochloris bilobata</name>
    <dbReference type="NCBI Taxonomy" id="381761"/>
    <lineage>
        <taxon>Eukaryota</taxon>
        <taxon>Viridiplantae</taxon>
        <taxon>Chlorophyta</taxon>
        <taxon>core chlorophytes</taxon>
        <taxon>Trebouxiophyceae</taxon>
        <taxon>Trebouxiophyceae incertae sedis</taxon>
        <taxon>Elliptochloris clade</taxon>
        <taxon>Elliptochloris</taxon>
    </lineage>
</organism>
<dbReference type="PROSITE" id="PS51192">
    <property type="entry name" value="HELICASE_ATP_BIND_1"/>
    <property type="match status" value="1"/>
</dbReference>
<dbReference type="CDD" id="cd18787">
    <property type="entry name" value="SF2_C_DEAD"/>
    <property type="match status" value="1"/>
</dbReference>
<dbReference type="PROSITE" id="PS51195">
    <property type="entry name" value="Q_MOTIF"/>
    <property type="match status" value="1"/>
</dbReference>
<evidence type="ECO:0000256" key="1">
    <source>
        <dbReference type="ARBA" id="ARBA00012552"/>
    </source>
</evidence>
<name>A0AAW1SIG6_9CHLO</name>
<dbReference type="PANTHER" id="PTHR47958">
    <property type="entry name" value="ATP-DEPENDENT RNA HELICASE DBP3"/>
    <property type="match status" value="1"/>
</dbReference>
<evidence type="ECO:0000313" key="11">
    <source>
        <dbReference type="EMBL" id="KAK9845852.1"/>
    </source>
</evidence>
<proteinExistence type="predicted"/>
<dbReference type="SMART" id="SM00487">
    <property type="entry name" value="DEXDc"/>
    <property type="match status" value="1"/>
</dbReference>
<reference evidence="11 12" key="1">
    <citation type="journal article" date="2024" name="Nat. Commun.">
        <title>Phylogenomics reveals the evolutionary origins of lichenization in chlorophyte algae.</title>
        <authorList>
            <person name="Puginier C."/>
            <person name="Libourel C."/>
            <person name="Otte J."/>
            <person name="Skaloud P."/>
            <person name="Haon M."/>
            <person name="Grisel S."/>
            <person name="Petersen M."/>
            <person name="Berrin J.G."/>
            <person name="Delaux P.M."/>
            <person name="Dal Grande F."/>
            <person name="Keller J."/>
        </authorList>
    </citation>
    <scope>NUCLEOTIDE SEQUENCE [LARGE SCALE GENOMIC DNA]</scope>
    <source>
        <strain evidence="11 12">SAG 245.80</strain>
    </source>
</reference>
<dbReference type="GO" id="GO:0003676">
    <property type="term" value="F:nucleic acid binding"/>
    <property type="evidence" value="ECO:0007669"/>
    <property type="project" value="InterPro"/>
</dbReference>
<comment type="caution">
    <text evidence="11">The sequence shown here is derived from an EMBL/GenBank/DDBJ whole genome shotgun (WGS) entry which is preliminary data.</text>
</comment>
<dbReference type="AlphaFoldDB" id="A0AAW1SIG6"/>
<dbReference type="InterPro" id="IPR000629">
    <property type="entry name" value="RNA-helicase_DEAD-box_CS"/>
</dbReference>
<dbReference type="SMART" id="SM00490">
    <property type="entry name" value="HELICc"/>
    <property type="match status" value="1"/>
</dbReference>
<dbReference type="FunFam" id="3.40.50.300:FF:000079">
    <property type="entry name" value="probable ATP-dependent RNA helicase DDX17"/>
    <property type="match status" value="1"/>
</dbReference>
<keyword evidence="12" id="KW-1185">Reference proteome</keyword>
<evidence type="ECO:0000256" key="5">
    <source>
        <dbReference type="ARBA" id="ARBA00022840"/>
    </source>
</evidence>
<evidence type="ECO:0000256" key="7">
    <source>
        <dbReference type="SAM" id="MobiDB-lite"/>
    </source>
</evidence>
<dbReference type="InterPro" id="IPR014014">
    <property type="entry name" value="RNA_helicase_DEAD_Q_motif"/>
</dbReference>
<dbReference type="InterPro" id="IPR011545">
    <property type="entry name" value="DEAD/DEAH_box_helicase_dom"/>
</dbReference>
<feature type="compositionally biased region" description="Basic and acidic residues" evidence="7">
    <location>
        <begin position="814"/>
        <end position="829"/>
    </location>
</feature>
<feature type="domain" description="DEAD-box RNA helicase Q" evidence="10">
    <location>
        <begin position="275"/>
        <end position="303"/>
    </location>
</feature>
<feature type="domain" description="Helicase C-terminal" evidence="9">
    <location>
        <begin position="512"/>
        <end position="654"/>
    </location>
</feature>
<dbReference type="Gene3D" id="3.40.50.300">
    <property type="entry name" value="P-loop containing nucleotide triphosphate hydrolases"/>
    <property type="match status" value="2"/>
</dbReference>
<dbReference type="EMBL" id="JALJOU010000002">
    <property type="protein sequence ID" value="KAK9845852.1"/>
    <property type="molecule type" value="Genomic_DNA"/>
</dbReference>
<feature type="short sequence motif" description="Q motif" evidence="6">
    <location>
        <begin position="275"/>
        <end position="303"/>
    </location>
</feature>
<evidence type="ECO:0000256" key="6">
    <source>
        <dbReference type="PROSITE-ProRule" id="PRU00552"/>
    </source>
</evidence>
<dbReference type="PROSITE" id="PS00039">
    <property type="entry name" value="DEAD_ATP_HELICASE"/>
    <property type="match status" value="1"/>
</dbReference>
<dbReference type="PROSITE" id="PS51194">
    <property type="entry name" value="HELICASE_CTER"/>
    <property type="match status" value="1"/>
</dbReference>
<dbReference type="InterPro" id="IPR001650">
    <property type="entry name" value="Helicase_C-like"/>
</dbReference>
<gene>
    <name evidence="11" type="ORF">WJX81_004205</name>
</gene>
<feature type="domain" description="Helicase ATP-binding" evidence="8">
    <location>
        <begin position="306"/>
        <end position="481"/>
    </location>
</feature>
<protein>
    <recommendedName>
        <fullName evidence="1">RNA helicase</fullName>
        <ecNumber evidence="1">3.6.4.13</ecNumber>
    </recommendedName>
</protein>
<dbReference type="EC" id="3.6.4.13" evidence="1"/>
<keyword evidence="4" id="KW-0347">Helicase</keyword>
<evidence type="ECO:0000256" key="2">
    <source>
        <dbReference type="ARBA" id="ARBA00022741"/>
    </source>
</evidence>
<sequence>MSGKRHFPYYSAVPEIELKRPALASVAPGRERAQPRVFQEGPGFGFVREEVRVTDFTEWTEQEIKAFLDGRGEDHDDCRSFSELVLRAQECEYSTGPATKADPPAHAAAPNGQGDWAEEEEADPLDAFMAEINAEVRQDKPAAAKPAAALALDDDDNVADFLEGQQAKRRSAAAAAAMDSGYNSDEEVYAVARAIDADEEADNQDPGMAAAAAADRKRIDPLPPVDHDSISYEDFAKDFYEEAADVAAMPPAEVAALRRELAVRVSGFDAPKPVTRFEQLGLDAGLLGAIRTAGYTKPTPIQAQALPAALSGRDVLGIAKTGSGKTAAFVLPMVVHILDQPELERGEGPIAVIVAPTRELAEQIHKEARKFGKPGGVRACAAFGGLSKLDQFRELKAGCEVAVCTPGRMIDLVKMKACTCRRVTFLVFDEADRMFDMGFEPQVRSILGQTRPDRQTLLFSATMPGKVERLVRDALTTPVRVTVGEVGAANEDIKQVAAVVEEIAKLSWLKERLPAFVDAGEVLVFAGQKARVELVVEQLKAAGFRAAGIHGDIDQAGRMAALADFRAGRSHVLVATDVASRGLDIKSIRTVVSLDAPRDIDTHVHRVGRTGRAGDRDGVAYTLVTPGQAKFAGELVTSLAAANQEIPPALAQLAARDRRGGLRGRKGGGGGRGRGRRAVGGAGLGFGDGAGRGAGDQGVFGGAGLRGMYAGRFKTSFVASGTAGGDIGQRATIVAARQAPARAAPPPPAPVAALPAAFARPAPSNVNSASAQAAIAAAQAIAARLSASAGGGAAPSNAVPGSYGNQPFDYAASMDRDRERSRGGRWDSK</sequence>
<evidence type="ECO:0000256" key="3">
    <source>
        <dbReference type="ARBA" id="ARBA00022801"/>
    </source>
</evidence>
<dbReference type="Pfam" id="PF00271">
    <property type="entry name" value="Helicase_C"/>
    <property type="match status" value="1"/>
</dbReference>
<evidence type="ECO:0000256" key="4">
    <source>
        <dbReference type="ARBA" id="ARBA00022806"/>
    </source>
</evidence>
<evidence type="ECO:0000259" key="10">
    <source>
        <dbReference type="PROSITE" id="PS51195"/>
    </source>
</evidence>